<dbReference type="Pfam" id="PF00069">
    <property type="entry name" value="Pkinase"/>
    <property type="match status" value="1"/>
</dbReference>
<reference evidence="16 17" key="1">
    <citation type="journal article" date="2021" name="Cell">
        <title>Tracing the genetic footprints of vertebrate landing in non-teleost ray-finned fishes.</title>
        <authorList>
            <person name="Bi X."/>
            <person name="Wang K."/>
            <person name="Yang L."/>
            <person name="Pan H."/>
            <person name="Jiang H."/>
            <person name="Wei Q."/>
            <person name="Fang M."/>
            <person name="Yu H."/>
            <person name="Zhu C."/>
            <person name="Cai Y."/>
            <person name="He Y."/>
            <person name="Gan X."/>
            <person name="Zeng H."/>
            <person name="Yu D."/>
            <person name="Zhu Y."/>
            <person name="Jiang H."/>
            <person name="Qiu Q."/>
            <person name="Yang H."/>
            <person name="Zhang Y.E."/>
            <person name="Wang W."/>
            <person name="Zhu M."/>
            <person name="He S."/>
            <person name="Zhang G."/>
        </authorList>
    </citation>
    <scope>NUCLEOTIDE SEQUENCE [LARGE SCALE GENOMIC DNA]</scope>
    <source>
        <strain evidence="16">Bchr_013</strain>
    </source>
</reference>
<feature type="non-terminal residue" evidence="16">
    <location>
        <position position="1"/>
    </location>
</feature>
<dbReference type="FunFam" id="1.10.510.10:FF:000179">
    <property type="entry name" value="MAP kinase-activated protein kinase 5 isoform X1"/>
    <property type="match status" value="1"/>
</dbReference>
<sequence length="1816" mass="205434">MLRLLLAGKLSQACRLSIRVPACGYSAAAIPAPNTSPDVHYNKADVDKAVKAARDAFSLGSTWRHMDASQRGLLINRLADLIERDSAYLACLETLDNGKPYTVAYSVDLPHVVKCLRYFAGWADKWHGKNIPLDGNFFCYTRHEPVGVCGQIIPWNFPLLMLSWKLGPALATGNTVVVKVAEQTPLTALYIASLVKEAGFPAGVVNIVPGYGPTAGAAIASHEDVDKVAFTGSTEVGHLIQKASGSSNLKKVTLELGGKSPLIIASDANLEDAVEQAHFALFFNQGQCCCAGSRTFVQEDVYKDFIECSAERAKKRKVGDPFNMQTEQGPQVDEEQFKKILGYISSGKKEGAKLMCGGGVAADRGYFIQPTVFAEVQDNMTIAREEIFGPVMQVLKFKSLDEAIERANNTKYGLAAAVFTKDIDKAHYVSSRIRAGTFWINCYNIFGAQAPFGGFKASGVGREMGEYGLENYTEVKTETSILEEYNINWTQKLGAGISGPVRVCVKKSTQERFALKILIDRPKARNEIAQALQHCHSLNIAHRDLKPENLLFKDNSLDAPVKLCDFGFAKIDQGDLMTPQFTPYYVAPQVLEAQRRHQKEKSGIIPTSPTPYTYNKSCDLWSLGVIIYVMLCGYPPFYSKHHSRTIPKDMRKKIMTGSFEFPEDEWSQISEMAKDIVRKLLKVKPEERLTIEEVLAHPWLNCTEALDNVLPSAQMMMDKAVVAGIQQAHAEQLANMRIQDLNVSLKPLNSVNNPILRKRKLLGTKPKDGFFFHDPENGTEDSNVALEKLRDVIAQCILPQAGENEDEKLNEVMREAWTFNKDCKLLRDTLQSLSWNGWTFSDKVDRLKLAEIVKQVIEEKTNLQDSQPYVLAPDSSLNCHVFLFRVDPLVREEDECSCLSDSCAPCVPFDFSVGSHLNAEMSLGPEINCPSPVSFNHPELVMKLYEAAVKKVPNSEEYHSHLFMAYARVGEYKKMQQAGMALYKIVPKNPYYFWSVMSLVMQAISAQDEKLSKTMFLPLAERMVEKMVKEDKIEAEAEVQLYFMILERLGKYTEALEVVRGKLGEKLTSEVQSRENKCMSLYRKLDQWPECNALSRKLLLKNPDDWQFYLSYFDSVFHLIDEAWSPPEQGEHCTEGHVDSAVDQAIKFVEDRIAGEDSKDSRHLRGPYLARLELIKRLRQRSSSEERELGNPLDLMFEYFVKFGDKPCCITDLRIFVDLLEPDQYVQFINRLTETVPLSTQAEDALAQPADIKSLQRHLCVVQLSRLLGMHHSLDTEHKLHLIEELKARYLYGLKFGKSCLKTELQFSDMYCLLAAHVLVDFWKETGEERHLWQCLGLLEEGLSNSPSNAQFKLLLIIIYCRLGAFEPIVDLYSSLDAKHIQHDTIGYLVTRYAEPLGQFAAASQSCNFSLRFFHSNQKDTSEYIIQAYKYGAFEKIPEFIAFRNRLNNSLHFAQVRVERMLLDLFLEANILSSLEENVRSMGLCPEEDDIPWKEMQDNRDLTVLVSWDPKSRQLSEEDRWLSLEEEILWLRIRSLTLRLIATLATPSHPVEPKNSEKAAENGVASKNDTLHELLRQLEVALEGGKRFVERKVQYHFLGPPSTRLTSAFASGSCQCQASAFRLVVDVHDLDISGLDDTTEVQERLGNSFKDLIVQLKDIRNKCESDLFEIRDGQNKTKPAALENLVFFTETVCIILWVSSYCSCILRPLKSNLQKKKKKKKDANTPTPAIFTNYQEYISALQLLISEVLDHIKGLETNLTALKLDSLSLEDHTLSEAEKKFKKMVREKVQSSYQRSLQEMAELLKKRLDTVKGLKI</sequence>
<dbReference type="PROSITE" id="PS00108">
    <property type="entry name" value="PROTEIN_KINASE_ST"/>
    <property type="match status" value="1"/>
</dbReference>
<keyword evidence="3" id="KW-0723">Serine/threonine-protein kinase</keyword>
<keyword evidence="9 14" id="KW-0560">Oxidoreductase</keyword>
<comment type="catalytic activity">
    <reaction evidence="12">
        <text>L-seryl-[protein] + ATP = O-phospho-L-seryl-[protein] + ADP + H(+)</text>
        <dbReference type="Rhea" id="RHEA:17989"/>
        <dbReference type="Rhea" id="RHEA-COMP:9863"/>
        <dbReference type="Rhea" id="RHEA-COMP:11604"/>
        <dbReference type="ChEBI" id="CHEBI:15378"/>
        <dbReference type="ChEBI" id="CHEBI:29999"/>
        <dbReference type="ChEBI" id="CHEBI:30616"/>
        <dbReference type="ChEBI" id="CHEBI:83421"/>
        <dbReference type="ChEBI" id="CHEBI:456216"/>
        <dbReference type="EC" id="2.7.11.1"/>
    </reaction>
</comment>
<evidence type="ECO:0000256" key="13">
    <source>
        <dbReference type="PROSITE-ProRule" id="PRU10007"/>
    </source>
</evidence>
<comment type="caution">
    <text evidence="16">The sequence shown here is derived from an EMBL/GenBank/DDBJ whole genome shotgun (WGS) entry which is preliminary data.</text>
</comment>
<keyword evidence="6" id="KW-0547">Nucleotide-binding</keyword>
<evidence type="ECO:0000256" key="7">
    <source>
        <dbReference type="ARBA" id="ARBA00022777"/>
    </source>
</evidence>
<evidence type="ECO:0000259" key="15">
    <source>
        <dbReference type="PROSITE" id="PS50011"/>
    </source>
</evidence>
<keyword evidence="7" id="KW-0418">Kinase</keyword>
<dbReference type="GO" id="GO:0016620">
    <property type="term" value="F:oxidoreductase activity, acting on the aldehyde or oxo group of donors, NAD or NADP as acceptor"/>
    <property type="evidence" value="ECO:0007669"/>
    <property type="project" value="InterPro"/>
</dbReference>
<dbReference type="Gene3D" id="1.25.40.1040">
    <property type="match status" value="1"/>
</dbReference>
<dbReference type="PROSITE" id="PS00070">
    <property type="entry name" value="ALDEHYDE_DEHYDR_CYS"/>
    <property type="match status" value="1"/>
</dbReference>
<dbReference type="InterPro" id="IPR008271">
    <property type="entry name" value="Ser/Thr_kinase_AS"/>
</dbReference>
<dbReference type="Gene3D" id="1.10.510.10">
    <property type="entry name" value="Transferase(Phosphotransferase) domain 1"/>
    <property type="match status" value="1"/>
</dbReference>
<evidence type="ECO:0000256" key="2">
    <source>
        <dbReference type="ARBA" id="ARBA00009986"/>
    </source>
</evidence>
<dbReference type="CDD" id="cd07141">
    <property type="entry name" value="ALDH_F1AB_F2_RALDH1"/>
    <property type="match status" value="1"/>
</dbReference>
<dbReference type="InterPro" id="IPR011009">
    <property type="entry name" value="Kinase-like_dom_sf"/>
</dbReference>
<keyword evidence="17" id="KW-1185">Reference proteome</keyword>
<feature type="active site" evidence="13">
    <location>
        <position position="255"/>
    </location>
</feature>
<dbReference type="InterPro" id="IPR029510">
    <property type="entry name" value="Ald_DH_CS_GLU"/>
</dbReference>
<name>A0A8X7XM14_POLSE</name>
<dbReference type="PROSITE" id="PS50011">
    <property type="entry name" value="PROTEIN_KINASE_DOM"/>
    <property type="match status" value="1"/>
</dbReference>
<dbReference type="InterPro" id="IPR027442">
    <property type="entry name" value="MAPKAPK_C"/>
</dbReference>
<keyword evidence="5" id="KW-0808">Transferase</keyword>
<comment type="catalytic activity">
    <reaction evidence="11">
        <text>L-threonyl-[protein] + ATP = O-phospho-L-threonyl-[protein] + ADP + H(+)</text>
        <dbReference type="Rhea" id="RHEA:46608"/>
        <dbReference type="Rhea" id="RHEA-COMP:11060"/>
        <dbReference type="Rhea" id="RHEA-COMP:11605"/>
        <dbReference type="ChEBI" id="CHEBI:15378"/>
        <dbReference type="ChEBI" id="CHEBI:30013"/>
        <dbReference type="ChEBI" id="CHEBI:30616"/>
        <dbReference type="ChEBI" id="CHEBI:61977"/>
        <dbReference type="ChEBI" id="CHEBI:456216"/>
        <dbReference type="EC" id="2.7.11.1"/>
    </reaction>
</comment>
<dbReference type="SUPFAM" id="SSF56112">
    <property type="entry name" value="Protein kinase-like (PK-like)"/>
    <property type="match status" value="1"/>
</dbReference>
<dbReference type="InterPro" id="IPR000719">
    <property type="entry name" value="Prot_kinase_dom"/>
</dbReference>
<evidence type="ECO:0000313" key="17">
    <source>
        <dbReference type="Proteomes" id="UP000886611"/>
    </source>
</evidence>
<evidence type="ECO:0000256" key="9">
    <source>
        <dbReference type="ARBA" id="ARBA00023002"/>
    </source>
</evidence>
<dbReference type="EMBL" id="JAATIS010000094">
    <property type="protein sequence ID" value="KAG2470556.1"/>
    <property type="molecule type" value="Genomic_DNA"/>
</dbReference>
<keyword evidence="10" id="KW-0520">NAD</keyword>
<evidence type="ECO:0000256" key="1">
    <source>
        <dbReference type="ARBA" id="ARBA00006692"/>
    </source>
</evidence>
<keyword evidence="4" id="KW-0597">Phosphoprotein</keyword>
<feature type="domain" description="Protein kinase" evidence="15">
    <location>
        <begin position="377"/>
        <end position="700"/>
    </location>
</feature>
<dbReference type="FunFam" id="4.10.1170.10:FF:000002">
    <property type="entry name" value="MAP kinase-activated protein kinase 5"/>
    <property type="match status" value="1"/>
</dbReference>
<accession>A0A8X7XM14</accession>
<comment type="similarity">
    <text evidence="1">Belongs to the protein kinase superfamily. CAMK Ser/Thr protein kinase family.</text>
</comment>
<dbReference type="InterPro" id="IPR016163">
    <property type="entry name" value="Ald_DH_C"/>
</dbReference>
<evidence type="ECO:0000256" key="10">
    <source>
        <dbReference type="ARBA" id="ARBA00023027"/>
    </source>
</evidence>
<evidence type="ECO:0000256" key="8">
    <source>
        <dbReference type="ARBA" id="ARBA00022840"/>
    </source>
</evidence>
<dbReference type="GO" id="GO:0004674">
    <property type="term" value="F:protein serine/threonine kinase activity"/>
    <property type="evidence" value="ECO:0007669"/>
    <property type="project" value="UniProtKB-KW"/>
</dbReference>
<keyword evidence="8" id="KW-0067">ATP-binding</keyword>
<evidence type="ECO:0000313" key="16">
    <source>
        <dbReference type="EMBL" id="KAG2470556.1"/>
    </source>
</evidence>
<dbReference type="InterPro" id="IPR016160">
    <property type="entry name" value="Ald_DH_CS_CYS"/>
</dbReference>
<dbReference type="InterPro" id="IPR016162">
    <property type="entry name" value="Ald_DH_N"/>
</dbReference>
<feature type="non-terminal residue" evidence="16">
    <location>
        <position position="1816"/>
    </location>
</feature>
<dbReference type="Gene3D" id="3.40.605.10">
    <property type="entry name" value="Aldehyde Dehydrogenase, Chain A, domain 1"/>
    <property type="match status" value="1"/>
</dbReference>
<evidence type="ECO:0000256" key="12">
    <source>
        <dbReference type="ARBA" id="ARBA00048679"/>
    </source>
</evidence>
<dbReference type="Gene3D" id="3.40.309.10">
    <property type="entry name" value="Aldehyde Dehydrogenase, Chain A, domain 2"/>
    <property type="match status" value="1"/>
</dbReference>
<dbReference type="InterPro" id="IPR015590">
    <property type="entry name" value="Aldehyde_DH_dom"/>
</dbReference>
<dbReference type="Proteomes" id="UP000886611">
    <property type="component" value="Unassembled WGS sequence"/>
</dbReference>
<evidence type="ECO:0000256" key="5">
    <source>
        <dbReference type="ARBA" id="ARBA00022679"/>
    </source>
</evidence>
<dbReference type="SMART" id="SM00220">
    <property type="entry name" value="S_TKc"/>
    <property type="match status" value="1"/>
</dbReference>
<dbReference type="PROSITE" id="PS00687">
    <property type="entry name" value="ALDEHYDE_DEHYDR_GLU"/>
    <property type="match status" value="1"/>
</dbReference>
<protein>
    <submittedName>
        <fullName evidence="16">NAA25 acetyltransferase</fullName>
    </submittedName>
</protein>
<evidence type="ECO:0000256" key="14">
    <source>
        <dbReference type="RuleBase" id="RU003345"/>
    </source>
</evidence>
<dbReference type="PANTHER" id="PTHR11699">
    <property type="entry name" value="ALDEHYDE DEHYDROGENASE-RELATED"/>
    <property type="match status" value="1"/>
</dbReference>
<gene>
    <name evidence="16" type="primary">Naa25</name>
    <name evidence="16" type="ORF">GTO96_0005666</name>
</gene>
<dbReference type="InterPro" id="IPR016161">
    <property type="entry name" value="Ald_DH/histidinol_DH"/>
</dbReference>
<dbReference type="Pfam" id="PF09797">
    <property type="entry name" value="NatB_MDM20"/>
    <property type="match status" value="1"/>
</dbReference>
<evidence type="ECO:0000256" key="6">
    <source>
        <dbReference type="ARBA" id="ARBA00022741"/>
    </source>
</evidence>
<dbReference type="Gene3D" id="4.10.1170.10">
    <property type="entry name" value="MAP kinase activated protein kinase 2"/>
    <property type="match status" value="1"/>
</dbReference>
<dbReference type="Pfam" id="PF00171">
    <property type="entry name" value="Aldedh"/>
    <property type="match status" value="1"/>
</dbReference>
<evidence type="ECO:0000256" key="11">
    <source>
        <dbReference type="ARBA" id="ARBA00047899"/>
    </source>
</evidence>
<evidence type="ECO:0000256" key="4">
    <source>
        <dbReference type="ARBA" id="ARBA00022553"/>
    </source>
</evidence>
<evidence type="ECO:0000256" key="3">
    <source>
        <dbReference type="ARBA" id="ARBA00022527"/>
    </source>
</evidence>
<proteinExistence type="inferred from homology"/>
<dbReference type="FunFam" id="3.40.309.10:FF:000001">
    <property type="entry name" value="Mitochondrial aldehyde dehydrogenase 2"/>
    <property type="match status" value="1"/>
</dbReference>
<dbReference type="InterPro" id="IPR019183">
    <property type="entry name" value="NAA25_NatB_aux_su"/>
</dbReference>
<comment type="similarity">
    <text evidence="2 14">Belongs to the aldehyde dehydrogenase family.</text>
</comment>
<dbReference type="FunFam" id="3.40.605.10:FF:000029">
    <property type="entry name" value="Aldehyde dehydrogenase, mitochondrial"/>
    <property type="match status" value="1"/>
</dbReference>
<dbReference type="GO" id="GO:0005524">
    <property type="term" value="F:ATP binding"/>
    <property type="evidence" value="ECO:0007669"/>
    <property type="project" value="UniProtKB-KW"/>
</dbReference>
<organism evidence="16 17">
    <name type="scientific">Polypterus senegalus</name>
    <name type="common">Senegal bichir</name>
    <dbReference type="NCBI Taxonomy" id="55291"/>
    <lineage>
        <taxon>Eukaryota</taxon>
        <taxon>Metazoa</taxon>
        <taxon>Chordata</taxon>
        <taxon>Craniata</taxon>
        <taxon>Vertebrata</taxon>
        <taxon>Euteleostomi</taxon>
        <taxon>Actinopterygii</taxon>
        <taxon>Polypteriformes</taxon>
        <taxon>Polypteridae</taxon>
        <taxon>Polypterus</taxon>
    </lineage>
</organism>
<dbReference type="SUPFAM" id="SSF53720">
    <property type="entry name" value="ALDH-like"/>
    <property type="match status" value="1"/>
</dbReference>